<feature type="transmembrane region" description="Helical" evidence="6">
    <location>
        <begin position="52"/>
        <end position="76"/>
    </location>
</feature>
<dbReference type="PANTHER" id="PTHR33545">
    <property type="entry name" value="UPF0750 MEMBRANE PROTEIN YITT-RELATED"/>
    <property type="match status" value="1"/>
</dbReference>
<reference evidence="8" key="2">
    <citation type="journal article" date="2021" name="PeerJ">
        <title>Extensive microbial diversity within the chicken gut microbiome revealed by metagenomics and culture.</title>
        <authorList>
            <person name="Gilroy R."/>
            <person name="Ravi A."/>
            <person name="Getino M."/>
            <person name="Pursley I."/>
            <person name="Horton D.L."/>
            <person name="Alikhan N.F."/>
            <person name="Baker D."/>
            <person name="Gharbi K."/>
            <person name="Hall N."/>
            <person name="Watson M."/>
            <person name="Adriaenssens E.M."/>
            <person name="Foster-Nyarko E."/>
            <person name="Jarju S."/>
            <person name="Secka A."/>
            <person name="Antonio M."/>
            <person name="Oren A."/>
            <person name="Chaudhuri R.R."/>
            <person name="La Ragione R."/>
            <person name="Hildebrand F."/>
            <person name="Pallen M.J."/>
        </authorList>
    </citation>
    <scope>NUCLEOTIDE SEQUENCE</scope>
    <source>
        <strain evidence="8">CHK195-26880</strain>
    </source>
</reference>
<feature type="domain" description="DUF2179" evidence="7">
    <location>
        <begin position="226"/>
        <end position="280"/>
    </location>
</feature>
<proteinExistence type="predicted"/>
<dbReference type="AlphaFoldDB" id="A0A9D1GAA7"/>
<reference evidence="8" key="1">
    <citation type="submission" date="2020-10" db="EMBL/GenBank/DDBJ databases">
        <authorList>
            <person name="Gilroy R."/>
        </authorList>
    </citation>
    <scope>NUCLEOTIDE SEQUENCE</scope>
    <source>
        <strain evidence="8">CHK195-26880</strain>
    </source>
</reference>
<accession>A0A9D1GAA7</accession>
<protein>
    <submittedName>
        <fullName evidence="8">YitT family protein</fullName>
    </submittedName>
</protein>
<evidence type="ECO:0000256" key="3">
    <source>
        <dbReference type="ARBA" id="ARBA00022692"/>
    </source>
</evidence>
<evidence type="ECO:0000256" key="5">
    <source>
        <dbReference type="ARBA" id="ARBA00023136"/>
    </source>
</evidence>
<dbReference type="PANTHER" id="PTHR33545:SF9">
    <property type="entry name" value="UPF0750 MEMBRANE PROTEIN YITE"/>
    <property type="match status" value="1"/>
</dbReference>
<dbReference type="InterPro" id="IPR019264">
    <property type="entry name" value="DUF2179"/>
</dbReference>
<feature type="transmembrane region" description="Helical" evidence="6">
    <location>
        <begin position="14"/>
        <end position="32"/>
    </location>
</feature>
<evidence type="ECO:0000256" key="1">
    <source>
        <dbReference type="ARBA" id="ARBA00004651"/>
    </source>
</evidence>
<dbReference type="InterPro" id="IPR051461">
    <property type="entry name" value="UPF0750_membrane"/>
</dbReference>
<dbReference type="GO" id="GO:0005886">
    <property type="term" value="C:plasma membrane"/>
    <property type="evidence" value="ECO:0007669"/>
    <property type="project" value="UniProtKB-SubCell"/>
</dbReference>
<comment type="subcellular location">
    <subcellularLocation>
        <location evidence="1">Cell membrane</location>
        <topology evidence="1">Multi-pass membrane protein</topology>
    </subcellularLocation>
</comment>
<comment type="caution">
    <text evidence="8">The sequence shown here is derived from an EMBL/GenBank/DDBJ whole genome shotgun (WGS) entry which is preliminary data.</text>
</comment>
<keyword evidence="3 6" id="KW-0812">Transmembrane</keyword>
<evidence type="ECO:0000256" key="6">
    <source>
        <dbReference type="SAM" id="Phobius"/>
    </source>
</evidence>
<keyword evidence="2" id="KW-1003">Cell membrane</keyword>
<gene>
    <name evidence="8" type="ORF">IAB59_02970</name>
</gene>
<dbReference type="PIRSF" id="PIRSF006483">
    <property type="entry name" value="Membrane_protein_YitT"/>
    <property type="match status" value="1"/>
</dbReference>
<evidence type="ECO:0000313" key="8">
    <source>
        <dbReference type="EMBL" id="HIT37427.1"/>
    </source>
</evidence>
<evidence type="ECO:0000313" key="9">
    <source>
        <dbReference type="Proteomes" id="UP000886833"/>
    </source>
</evidence>
<evidence type="ECO:0000256" key="4">
    <source>
        <dbReference type="ARBA" id="ARBA00022989"/>
    </source>
</evidence>
<dbReference type="Pfam" id="PF02588">
    <property type="entry name" value="YitT_membrane"/>
    <property type="match status" value="1"/>
</dbReference>
<dbReference type="Gene3D" id="3.30.70.120">
    <property type="match status" value="1"/>
</dbReference>
<keyword evidence="4 6" id="KW-1133">Transmembrane helix</keyword>
<dbReference type="InterPro" id="IPR015867">
    <property type="entry name" value="N-reg_PII/ATP_PRibTrfase_C"/>
</dbReference>
<evidence type="ECO:0000259" key="7">
    <source>
        <dbReference type="Pfam" id="PF10035"/>
    </source>
</evidence>
<dbReference type="InterPro" id="IPR003740">
    <property type="entry name" value="YitT"/>
</dbReference>
<dbReference type="EMBL" id="DVKQ01000038">
    <property type="protein sequence ID" value="HIT37427.1"/>
    <property type="molecule type" value="Genomic_DNA"/>
</dbReference>
<keyword evidence="5 6" id="KW-0472">Membrane</keyword>
<dbReference type="Pfam" id="PF10035">
    <property type="entry name" value="DUF2179"/>
    <property type="match status" value="1"/>
</dbReference>
<dbReference type="Proteomes" id="UP000886833">
    <property type="component" value="Unassembled WGS sequence"/>
</dbReference>
<name>A0A9D1GAA7_9FIRM</name>
<evidence type="ECO:0000256" key="2">
    <source>
        <dbReference type="ARBA" id="ARBA00022475"/>
    </source>
</evidence>
<sequence>MKKVIKQKIKVKELIEFIIGCFLVALAFNLFMSPNNLVAGGVSGFSLILKHFFGLNPSTIISVANVFLIILSFLVLGKEKTKATILGSILFPVFVSLTEHLSTYISFKESEMILIAVFGGTLQGLGAGLIFRAGYSTGGTDILNMIISKIFKISLGNSMFFTDGLIIVIGAFVFGFNHLMYSLIILYLISTLTDKVVLGISDSKAFYIITSKEKEVKEFVISELKHGVTEFNAKGGYNSENQTVLMSVVPTREYYKLKEGIHNIDKNAFFVAMDSYEVKGGA</sequence>
<organism evidence="8 9">
    <name type="scientific">Candidatus Onthousia faecipullorum</name>
    <dbReference type="NCBI Taxonomy" id="2840887"/>
    <lineage>
        <taxon>Bacteria</taxon>
        <taxon>Bacillati</taxon>
        <taxon>Bacillota</taxon>
        <taxon>Bacilli</taxon>
        <taxon>Candidatus Onthousia</taxon>
    </lineage>
</organism>
<dbReference type="CDD" id="cd16380">
    <property type="entry name" value="YitT_C"/>
    <property type="match status" value="1"/>
</dbReference>
<feature type="transmembrane region" description="Helical" evidence="6">
    <location>
        <begin position="113"/>
        <end position="135"/>
    </location>
</feature>